<accession>A0ACC0L9X6</accession>
<reference evidence="1" key="1">
    <citation type="submission" date="2022-02" db="EMBL/GenBank/DDBJ databases">
        <title>Plant Genome Project.</title>
        <authorList>
            <person name="Zhang R.-G."/>
        </authorList>
    </citation>
    <scope>NUCLEOTIDE SEQUENCE</scope>
    <source>
        <strain evidence="1">AT1</strain>
    </source>
</reference>
<dbReference type="Proteomes" id="UP001062846">
    <property type="component" value="Chromosome 13"/>
</dbReference>
<organism evidence="1 2">
    <name type="scientific">Rhododendron molle</name>
    <name type="common">Chinese azalea</name>
    <name type="synonym">Azalea mollis</name>
    <dbReference type="NCBI Taxonomy" id="49168"/>
    <lineage>
        <taxon>Eukaryota</taxon>
        <taxon>Viridiplantae</taxon>
        <taxon>Streptophyta</taxon>
        <taxon>Embryophyta</taxon>
        <taxon>Tracheophyta</taxon>
        <taxon>Spermatophyta</taxon>
        <taxon>Magnoliopsida</taxon>
        <taxon>eudicotyledons</taxon>
        <taxon>Gunneridae</taxon>
        <taxon>Pentapetalae</taxon>
        <taxon>asterids</taxon>
        <taxon>Ericales</taxon>
        <taxon>Ericaceae</taxon>
        <taxon>Ericoideae</taxon>
        <taxon>Rhodoreae</taxon>
        <taxon>Rhododendron</taxon>
    </lineage>
</organism>
<protein>
    <submittedName>
        <fullName evidence="1">Uncharacterized protein</fullName>
    </submittedName>
</protein>
<evidence type="ECO:0000313" key="2">
    <source>
        <dbReference type="Proteomes" id="UP001062846"/>
    </source>
</evidence>
<name>A0ACC0L9X6_RHOML</name>
<sequence length="639" mass="72123">MGKNEFLTPKAIANRIKAKGLQKLRWYCQMCQKQCRDENGFKCHCMSEGHQRQMEVFGQNPNRIVDGYSEEFETSFLDHMKRSHRFSRIAATVVYNEYINDRHHVHMNSTQWATLTEFVKYLGREGKCKVEETPKGWFITYIDRDSETLFKEKMKNKRARSDLVDEEKQEREIRKQIERAEQMVPNGAAAAQPLEAELKPLEKSENSEKIVISLGSSCKPVVKEKVGSSKLVFEEPEIEKVKENGKSVKSGGGSRSALDDLMKEQEKAKERSNRKDYWLCEGIIVKVMSKKLAEKGYYKQKGIVLKVMDKYVGEIEMLESKHVLRVDQEELETVIPQIGGLVKIVNGGYRGSKARLLEVNTDKFCAKVQIEKGIYDGRVLQAVEYEDICKVGISRSDHAPSLLSIIIITSSNSPSFPFPTKFEAWWFQIPAAMELSCSHRYSVLWQDFVFVWLLRPSGGIGVSILQAFVINRTSGTKLQSPATLYPSSAFRTRGNTSNFDFFSTRRLSRADKGKGVAKEEKGKGIARSRDLEMPEDILRMIWTILIQQFLNLLKGNRLGLAMIIIAFIVVLWSSASVELCGAPVLDFVGAVPKENGEVFSSSCPALESKESLHTLPAGFGAVVEHEKLGEVGKGGNEEA</sequence>
<gene>
    <name evidence="1" type="ORF">RHMOL_Rhmol13G0229700</name>
</gene>
<keyword evidence="2" id="KW-1185">Reference proteome</keyword>
<comment type="caution">
    <text evidence="1">The sequence shown here is derived from an EMBL/GenBank/DDBJ whole genome shotgun (WGS) entry which is preliminary data.</text>
</comment>
<proteinExistence type="predicted"/>
<evidence type="ECO:0000313" key="1">
    <source>
        <dbReference type="EMBL" id="KAI8525425.1"/>
    </source>
</evidence>
<dbReference type="EMBL" id="CM046400">
    <property type="protein sequence ID" value="KAI8525425.1"/>
    <property type="molecule type" value="Genomic_DNA"/>
</dbReference>